<proteinExistence type="predicted"/>
<evidence type="ECO:0000256" key="1">
    <source>
        <dbReference type="SAM" id="Phobius"/>
    </source>
</evidence>
<keyword evidence="1" id="KW-0472">Membrane</keyword>
<name>X1VM83_9ZZZZ</name>
<organism evidence="2">
    <name type="scientific">marine sediment metagenome</name>
    <dbReference type="NCBI Taxonomy" id="412755"/>
    <lineage>
        <taxon>unclassified sequences</taxon>
        <taxon>metagenomes</taxon>
        <taxon>ecological metagenomes</taxon>
    </lineage>
</organism>
<feature type="transmembrane region" description="Helical" evidence="1">
    <location>
        <begin position="6"/>
        <end position="25"/>
    </location>
</feature>
<accession>X1VM83</accession>
<keyword evidence="1" id="KW-0812">Transmembrane</keyword>
<evidence type="ECO:0000313" key="2">
    <source>
        <dbReference type="EMBL" id="GAJ09575.1"/>
    </source>
</evidence>
<gene>
    <name evidence="2" type="ORF">S12H4_43651</name>
</gene>
<dbReference type="AlphaFoldDB" id="X1VM83"/>
<keyword evidence="1" id="KW-1133">Transmembrane helix</keyword>
<comment type="caution">
    <text evidence="2">The sequence shown here is derived from an EMBL/GenBank/DDBJ whole genome shotgun (WGS) entry which is preliminary data.</text>
</comment>
<feature type="non-terminal residue" evidence="2">
    <location>
        <position position="31"/>
    </location>
</feature>
<sequence length="31" mass="3649">MVDLQPLFISLMGIVIASTINYYLFRKLFKN</sequence>
<dbReference type="EMBL" id="BARW01026813">
    <property type="protein sequence ID" value="GAJ09575.1"/>
    <property type="molecule type" value="Genomic_DNA"/>
</dbReference>
<protein>
    <submittedName>
        <fullName evidence="2">Uncharacterized protein</fullName>
    </submittedName>
</protein>
<reference evidence="2" key="1">
    <citation type="journal article" date="2014" name="Front. Microbiol.">
        <title>High frequency of phylogenetically diverse reductive dehalogenase-homologous genes in deep subseafloor sedimentary metagenomes.</title>
        <authorList>
            <person name="Kawai M."/>
            <person name="Futagami T."/>
            <person name="Toyoda A."/>
            <person name="Takaki Y."/>
            <person name="Nishi S."/>
            <person name="Hori S."/>
            <person name="Arai W."/>
            <person name="Tsubouchi T."/>
            <person name="Morono Y."/>
            <person name="Uchiyama I."/>
            <person name="Ito T."/>
            <person name="Fujiyama A."/>
            <person name="Inagaki F."/>
            <person name="Takami H."/>
        </authorList>
    </citation>
    <scope>NUCLEOTIDE SEQUENCE</scope>
    <source>
        <strain evidence="2">Expedition CK06-06</strain>
    </source>
</reference>